<dbReference type="Pfam" id="PF04752">
    <property type="entry name" value="ChaC"/>
    <property type="match status" value="1"/>
</dbReference>
<evidence type="ECO:0000313" key="4">
    <source>
        <dbReference type="Proteomes" id="UP000826300"/>
    </source>
</evidence>
<dbReference type="SUPFAM" id="SSF110857">
    <property type="entry name" value="Gamma-glutamyl cyclotransferase-like"/>
    <property type="match status" value="1"/>
</dbReference>
<name>A0A8G0ZVD8_9RHOB</name>
<dbReference type="GO" id="GO:0006751">
    <property type="term" value="P:glutathione catabolic process"/>
    <property type="evidence" value="ECO:0007669"/>
    <property type="project" value="InterPro"/>
</dbReference>
<accession>A0A8G0ZVD8</accession>
<dbReference type="Proteomes" id="UP000826300">
    <property type="component" value="Chromosome"/>
</dbReference>
<dbReference type="PANTHER" id="PTHR12192:SF2">
    <property type="entry name" value="GLUTATHIONE-SPECIFIC GAMMA-GLUTAMYLCYCLOTRANSFERASE 2"/>
    <property type="match status" value="1"/>
</dbReference>
<evidence type="ECO:0000313" key="3">
    <source>
        <dbReference type="EMBL" id="QYZ68724.1"/>
    </source>
</evidence>
<dbReference type="GO" id="GO:0061928">
    <property type="term" value="F:glutathione specific gamma-glutamylcyclotransferase activity"/>
    <property type="evidence" value="ECO:0007669"/>
    <property type="project" value="UniProtKB-EC"/>
</dbReference>
<evidence type="ECO:0000256" key="2">
    <source>
        <dbReference type="ARBA" id="ARBA00023239"/>
    </source>
</evidence>
<dbReference type="EMBL" id="CP069370">
    <property type="protein sequence ID" value="QYZ68724.1"/>
    <property type="molecule type" value="Genomic_DNA"/>
</dbReference>
<dbReference type="InterPro" id="IPR036568">
    <property type="entry name" value="GGCT-like_sf"/>
</dbReference>
<gene>
    <name evidence="3" type="ORF">JO391_13215</name>
</gene>
<dbReference type="EC" id="4.3.2.7" evidence="1"/>
<evidence type="ECO:0000256" key="1">
    <source>
        <dbReference type="ARBA" id="ARBA00012344"/>
    </source>
</evidence>
<proteinExistence type="predicted"/>
<dbReference type="RefSeq" id="WP_220660947.1">
    <property type="nucleotide sequence ID" value="NZ_CP069370.1"/>
</dbReference>
<dbReference type="InterPro" id="IPR013024">
    <property type="entry name" value="GGCT-like"/>
</dbReference>
<organism evidence="3 4">
    <name type="scientific">Neotabrizicola shimadae</name>
    <dbReference type="NCBI Taxonomy" id="2807096"/>
    <lineage>
        <taxon>Bacteria</taxon>
        <taxon>Pseudomonadati</taxon>
        <taxon>Pseudomonadota</taxon>
        <taxon>Alphaproteobacteria</taxon>
        <taxon>Rhodobacterales</taxon>
        <taxon>Paracoccaceae</taxon>
        <taxon>Neotabrizicola</taxon>
    </lineage>
</organism>
<protein>
    <recommendedName>
        <fullName evidence="1">glutathione-specific gamma-glutamylcyclotransferase</fullName>
        <ecNumber evidence="1">4.3.2.7</ecNumber>
    </recommendedName>
</protein>
<sequence length="233" mass="25814">MAARIPDLTPELVARVERIVPEDGGDRGFALLTEDDYAAAADRFLAQAGDEFWVFAYGSLIWNPEFTHVEARPALIHGWRRSFCIGLTSWRATPDQPGLMLALDRGGSCRGMAFRLAPADPRAQMIALLKREAVHNEGLATFRWLTARTAEGPVTALAFYAMPDGHPYREHLPIQAQAQRLARAAGRMGSGAAYLRNTVEHLEQLGIHDCYLWDLQRRVAAEIAAMPPLAPQE</sequence>
<keyword evidence="2" id="KW-0456">Lyase</keyword>
<dbReference type="AlphaFoldDB" id="A0A8G0ZVD8"/>
<dbReference type="PANTHER" id="PTHR12192">
    <property type="entry name" value="CATION TRANSPORT PROTEIN CHAC-RELATED"/>
    <property type="match status" value="1"/>
</dbReference>
<keyword evidence="4" id="KW-1185">Reference proteome</keyword>
<dbReference type="GO" id="GO:0005737">
    <property type="term" value="C:cytoplasm"/>
    <property type="evidence" value="ECO:0007669"/>
    <property type="project" value="TreeGrafter"/>
</dbReference>
<reference evidence="3" key="1">
    <citation type="submission" date="2021-02" db="EMBL/GenBank/DDBJ databases">
        <title>Rhodobacter shimadae sp. nov., an aerobic anoxygenic phototrophic bacterium isolated from a hot spring.</title>
        <authorList>
            <person name="Muramatsu S."/>
            <person name="Haruta S."/>
            <person name="Hirose S."/>
            <person name="Hanada S."/>
        </authorList>
    </citation>
    <scope>NUCLEOTIDE SEQUENCE</scope>
    <source>
        <strain evidence="3">N10</strain>
    </source>
</reference>
<dbReference type="CDD" id="cd06661">
    <property type="entry name" value="GGCT_like"/>
    <property type="match status" value="1"/>
</dbReference>
<dbReference type="InterPro" id="IPR006840">
    <property type="entry name" value="ChaC"/>
</dbReference>
<dbReference type="Gene3D" id="3.10.490.10">
    <property type="entry name" value="Gamma-glutamyl cyclotransferase-like"/>
    <property type="match status" value="1"/>
</dbReference>
<dbReference type="KEGG" id="nsm:JO391_13215"/>